<feature type="compositionally biased region" description="Polar residues" evidence="1">
    <location>
        <begin position="333"/>
        <end position="342"/>
    </location>
</feature>
<dbReference type="Gene3D" id="3.30.710.10">
    <property type="entry name" value="Potassium Channel Kv1.1, Chain A"/>
    <property type="match status" value="1"/>
</dbReference>
<feature type="region of interest" description="Disordered" evidence="1">
    <location>
        <begin position="927"/>
        <end position="1021"/>
    </location>
</feature>
<dbReference type="Pfam" id="PF00651">
    <property type="entry name" value="BTB"/>
    <property type="match status" value="2"/>
</dbReference>
<feature type="compositionally biased region" description="Basic and acidic residues" evidence="1">
    <location>
        <begin position="978"/>
        <end position="992"/>
    </location>
</feature>
<feature type="compositionally biased region" description="Basic residues" evidence="1">
    <location>
        <begin position="421"/>
        <end position="434"/>
    </location>
</feature>
<feature type="compositionally biased region" description="Low complexity" evidence="1">
    <location>
        <begin position="655"/>
        <end position="668"/>
    </location>
</feature>
<feature type="compositionally biased region" description="Low complexity" evidence="1">
    <location>
        <begin position="346"/>
        <end position="363"/>
    </location>
</feature>
<feature type="region of interest" description="Disordered" evidence="1">
    <location>
        <begin position="1092"/>
        <end position="1224"/>
    </location>
</feature>
<accession>A0A182NPH1</accession>
<reference evidence="4" key="1">
    <citation type="submission" date="2013-03" db="EMBL/GenBank/DDBJ databases">
        <title>The Genome Sequence of Anopheles dirus WRAIR2.</title>
        <authorList>
            <consortium name="The Broad Institute Genomics Platform"/>
            <person name="Neafsey D.E."/>
            <person name="Walton C."/>
            <person name="Walker B."/>
            <person name="Young S.K."/>
            <person name="Zeng Q."/>
            <person name="Gargeya S."/>
            <person name="Fitzgerald M."/>
            <person name="Haas B."/>
            <person name="Abouelleil A."/>
            <person name="Allen A.W."/>
            <person name="Alvarado L."/>
            <person name="Arachchi H.M."/>
            <person name="Berlin A.M."/>
            <person name="Chapman S.B."/>
            <person name="Gainer-Dewar J."/>
            <person name="Goldberg J."/>
            <person name="Griggs A."/>
            <person name="Gujja S."/>
            <person name="Hansen M."/>
            <person name="Howarth C."/>
            <person name="Imamovic A."/>
            <person name="Ireland A."/>
            <person name="Larimer J."/>
            <person name="McCowan C."/>
            <person name="Murphy C."/>
            <person name="Pearson M."/>
            <person name="Poon T.W."/>
            <person name="Priest M."/>
            <person name="Roberts A."/>
            <person name="Saif S."/>
            <person name="Shea T."/>
            <person name="Sisk P."/>
            <person name="Sykes S."/>
            <person name="Wortman J."/>
            <person name="Nusbaum C."/>
            <person name="Birren B."/>
        </authorList>
    </citation>
    <scope>NUCLEOTIDE SEQUENCE [LARGE SCALE GENOMIC DNA]</scope>
    <source>
        <strain evidence="4">WRAIR2</strain>
    </source>
</reference>
<feature type="compositionally biased region" description="Basic residues" evidence="1">
    <location>
        <begin position="1320"/>
        <end position="1331"/>
    </location>
</feature>
<dbReference type="Proteomes" id="UP000075884">
    <property type="component" value="Unassembled WGS sequence"/>
</dbReference>
<feature type="region of interest" description="Disordered" evidence="1">
    <location>
        <begin position="816"/>
        <end position="860"/>
    </location>
</feature>
<feature type="compositionally biased region" description="Polar residues" evidence="1">
    <location>
        <begin position="449"/>
        <end position="468"/>
    </location>
</feature>
<feature type="compositionally biased region" description="Polar residues" evidence="1">
    <location>
        <begin position="1151"/>
        <end position="1163"/>
    </location>
</feature>
<dbReference type="SMART" id="SM00875">
    <property type="entry name" value="BACK"/>
    <property type="match status" value="1"/>
</dbReference>
<keyword evidence="4" id="KW-1185">Reference proteome</keyword>
<feature type="compositionally biased region" description="Low complexity" evidence="1">
    <location>
        <begin position="846"/>
        <end position="859"/>
    </location>
</feature>
<dbReference type="CDD" id="cd18294">
    <property type="entry name" value="BTB_POZ_BTBD19"/>
    <property type="match status" value="1"/>
</dbReference>
<dbReference type="SMART" id="SM00225">
    <property type="entry name" value="BTB"/>
    <property type="match status" value="1"/>
</dbReference>
<dbReference type="PANTHER" id="PTHR24410:SF46">
    <property type="entry name" value="SERINE-ENRICHED PROTEIN"/>
    <property type="match status" value="1"/>
</dbReference>
<feature type="region of interest" description="Disordered" evidence="1">
    <location>
        <begin position="554"/>
        <end position="582"/>
    </location>
</feature>
<dbReference type="PANTHER" id="PTHR24410">
    <property type="entry name" value="HL07962P-RELATED"/>
    <property type="match status" value="1"/>
</dbReference>
<dbReference type="Gene3D" id="1.25.40.420">
    <property type="match status" value="1"/>
</dbReference>
<dbReference type="InterPro" id="IPR011705">
    <property type="entry name" value="BACK"/>
</dbReference>
<feature type="compositionally biased region" description="Low complexity" evidence="1">
    <location>
        <begin position="561"/>
        <end position="582"/>
    </location>
</feature>
<feature type="compositionally biased region" description="Polar residues" evidence="1">
    <location>
        <begin position="484"/>
        <end position="501"/>
    </location>
</feature>
<feature type="region of interest" description="Disordered" evidence="1">
    <location>
        <begin position="1266"/>
        <end position="1285"/>
    </location>
</feature>
<dbReference type="Pfam" id="PF07707">
    <property type="entry name" value="BACK"/>
    <property type="match status" value="1"/>
</dbReference>
<feature type="compositionally biased region" description="Basic and acidic residues" evidence="1">
    <location>
        <begin position="879"/>
        <end position="892"/>
    </location>
</feature>
<evidence type="ECO:0000313" key="3">
    <source>
        <dbReference type="EnsemblMetazoa" id="ADIR009556-PA"/>
    </source>
</evidence>
<feature type="region of interest" description="Disordered" evidence="1">
    <location>
        <begin position="312"/>
        <end position="541"/>
    </location>
</feature>
<dbReference type="InterPro" id="IPR051481">
    <property type="entry name" value="BTB-POZ/Galectin-3-binding"/>
</dbReference>
<feature type="compositionally biased region" description="Low complexity" evidence="1">
    <location>
        <begin position="685"/>
        <end position="705"/>
    </location>
</feature>
<feature type="compositionally biased region" description="Basic and acidic residues" evidence="1">
    <location>
        <begin position="1309"/>
        <end position="1319"/>
    </location>
</feature>
<proteinExistence type="predicted"/>
<reference evidence="3" key="2">
    <citation type="submission" date="2020-05" db="UniProtKB">
        <authorList>
            <consortium name="EnsemblMetazoa"/>
        </authorList>
    </citation>
    <scope>IDENTIFICATION</scope>
    <source>
        <strain evidence="3">WRAIR2</strain>
    </source>
</reference>
<feature type="region of interest" description="Disordered" evidence="1">
    <location>
        <begin position="598"/>
        <end position="723"/>
    </location>
</feature>
<dbReference type="STRING" id="7168.A0A182NPH1"/>
<sequence length="1339" mass="146227">MPEVLPLSGMADAEPDLSTFENKSGLAEDMKFLASMPELCDVTFLVGETREPVCAVKAVLAARSRVFQKMLYQAPSPQRKKEPPPRENKLRLFLKRSSEPLLNLQNAAQQPAGQQHQTLIIEEFEPDVFRQLIEYIHTGCVTLQPRTLLGVMNAADYYGLEELRRACGGFVQCCINVDTVCALLASAERYIQYKCTKSLVQKVLEFVDEHGNEVLNLGSFTLLPQHVVRLILAREELRADEFTKFQAALMWSKKYCDSNQTTPLKEVIGNFLEYIQFHKIPANVLMREVHPLGLVPYSIIMNALAYQADPASVDPGKLSPNSSRVRRARQSHGRSMSVQSSLDPYGSNTTLSSSGSSDPAKSSSSHHGRSLSSSHHPGQSHHHGHHQQQQQHHHQHHHHHSQHLHQPGSGGSGGSRSSLPKIRKAKSQSFRTRRSPSERSAKGGHGSPWNFSAQLSTGAGSTSQQQVPAKSPVGSMTHLEQHRSSIGSAKSPCLSRQGTLRSSHRRKSSLGASLNLSQGRRSPISMLNDRSPSGRPKSPNLLITDQAYAASFDRRSPTAMSFSGRRSPSGLRSPSGRRSPLGFNLQSEYADLLQSQQDRFSPNSLSSHQSAGGPLDGRRTSPTVHLPPERSRSPVGFGSRLGGSLYGAETRSARTSPTTHGTIPPITISNPSETYEIVQKSIDASSHQQQQQQRSPKSPKSPGSPVKADASPVGSGPEKKEKTSVMREILAFVRKPSRKVTTRTSKFAAAFSRTESTTGAPLLRQSTFSSIQASSSCAGRNAITKQMSEIAFEPIMSSLKWKSVGSKMSLKSLKKLSQGMGVGAADGRGPRDKRSSGDEVSDVESSDGTAAAAGAPPAGDGVFEELLESVRFEKVGEAYIKHDQIREEDSPRDGSPQDASDEEGDAAGRLRVTAVSEIKKSLEALFTRQEPIDEAGETGAGRGPDAIQCPTFEIEPPSRRASFDPPRSPFLENLRSLSDTDHEGTHHSRLDSGGDSFEMIDTTDRMPGSSVSGDRHSSMDTSFDISRYQSTSYEDQNSSFELVELDGSQRGDKALSPFDLRKSSIELVDAETFQRSGYPEGRKSSLETHFDLADSYQQQHQHHPHQQRSASPRSAFSVISSARAPTRKQISEPGRCRDTLPRSQGGPANPAATSTSVTATMKSHYSAPHRAKSPLSNQTSSNFSSRDSYDSIFESTPPPHYHTPKVADPKQHFPLPPPPRKSSCESARFLCTDKRCAAIFEPRPSAVGGGVATSAAGRLSSCYLDTSSGSEFEPPSPRRAASASPKHTFTFRIVLKKVDSSPDAICPSAERRQLRDKAESRHKRRDSRRKKLLEIGKSF</sequence>
<feature type="compositionally biased region" description="Basic residues" evidence="1">
    <location>
        <begin position="378"/>
        <end position="403"/>
    </location>
</feature>
<dbReference type="PROSITE" id="PS50097">
    <property type="entry name" value="BTB"/>
    <property type="match status" value="1"/>
</dbReference>
<feature type="region of interest" description="Disordered" evidence="1">
    <location>
        <begin position="879"/>
        <end position="911"/>
    </location>
</feature>
<protein>
    <submittedName>
        <fullName evidence="3">BTB domain-containing protein</fullName>
    </submittedName>
</protein>
<dbReference type="SUPFAM" id="SSF54695">
    <property type="entry name" value="POZ domain"/>
    <property type="match status" value="1"/>
</dbReference>
<evidence type="ECO:0000259" key="2">
    <source>
        <dbReference type="PROSITE" id="PS50097"/>
    </source>
</evidence>
<name>A0A182NPH1_9DIPT</name>
<dbReference type="EnsemblMetazoa" id="ADIR009556-RA">
    <property type="protein sequence ID" value="ADIR009556-PA"/>
    <property type="gene ID" value="ADIR009556"/>
</dbReference>
<dbReference type="InterPro" id="IPR011333">
    <property type="entry name" value="SKP1/BTB/POZ_sf"/>
</dbReference>
<dbReference type="CDD" id="cd18507">
    <property type="entry name" value="BACK_GPRS_like"/>
    <property type="match status" value="1"/>
</dbReference>
<feature type="compositionally biased region" description="Polar residues" evidence="1">
    <location>
        <begin position="598"/>
        <end position="610"/>
    </location>
</feature>
<feature type="region of interest" description="Disordered" evidence="1">
    <location>
        <begin position="1306"/>
        <end position="1339"/>
    </location>
</feature>
<feature type="compositionally biased region" description="Polar residues" evidence="1">
    <location>
        <begin position="1108"/>
        <end position="1120"/>
    </location>
</feature>
<organism evidence="3 4">
    <name type="scientific">Anopheles dirus</name>
    <dbReference type="NCBI Taxonomy" id="7168"/>
    <lineage>
        <taxon>Eukaryota</taxon>
        <taxon>Metazoa</taxon>
        <taxon>Ecdysozoa</taxon>
        <taxon>Arthropoda</taxon>
        <taxon>Hexapoda</taxon>
        <taxon>Insecta</taxon>
        <taxon>Pterygota</taxon>
        <taxon>Neoptera</taxon>
        <taxon>Endopterygota</taxon>
        <taxon>Diptera</taxon>
        <taxon>Nematocera</taxon>
        <taxon>Culicoidea</taxon>
        <taxon>Culicidae</taxon>
        <taxon>Anophelinae</taxon>
        <taxon>Anopheles</taxon>
    </lineage>
</organism>
<evidence type="ECO:0000313" key="4">
    <source>
        <dbReference type="Proteomes" id="UP000075884"/>
    </source>
</evidence>
<feature type="compositionally biased region" description="Polar residues" evidence="1">
    <location>
        <begin position="510"/>
        <end position="520"/>
    </location>
</feature>
<feature type="compositionally biased region" description="Basic and acidic residues" evidence="1">
    <location>
        <begin position="828"/>
        <end position="837"/>
    </location>
</feature>
<evidence type="ECO:0000256" key="1">
    <source>
        <dbReference type="SAM" id="MobiDB-lite"/>
    </source>
</evidence>
<dbReference type="InterPro" id="IPR000210">
    <property type="entry name" value="BTB/POZ_dom"/>
</dbReference>
<feature type="domain" description="BTB" evidence="2">
    <location>
        <begin position="40"/>
        <end position="145"/>
    </location>
</feature>
<dbReference type="VEuPathDB" id="VectorBase:ADIR009556"/>